<comment type="caution">
    <text evidence="6">The sequence shown here is derived from an EMBL/GenBank/DDBJ whole genome shotgun (WGS) entry which is preliminary data.</text>
</comment>
<dbReference type="CDD" id="cd19544">
    <property type="entry name" value="E-C_NRPS"/>
    <property type="match status" value="1"/>
</dbReference>
<evidence type="ECO:0000256" key="1">
    <source>
        <dbReference type="ARBA" id="ARBA00022450"/>
    </source>
</evidence>
<gene>
    <name evidence="6" type="ORF">BGZ80_010082</name>
</gene>
<accession>A0A9P6T004</accession>
<dbReference type="NCBIfam" id="TIGR01733">
    <property type="entry name" value="AA-adenyl-dom"/>
    <property type="match status" value="1"/>
</dbReference>
<dbReference type="FunFam" id="1.10.1200.10:FF:000005">
    <property type="entry name" value="Nonribosomal peptide synthetase 1"/>
    <property type="match status" value="1"/>
</dbReference>
<evidence type="ECO:0000256" key="3">
    <source>
        <dbReference type="ARBA" id="ARBA00022598"/>
    </source>
</evidence>
<dbReference type="InterPro" id="IPR025110">
    <property type="entry name" value="AMP-bd_C"/>
</dbReference>
<organism evidence="6 7">
    <name type="scientific">Entomortierella chlamydospora</name>
    <dbReference type="NCBI Taxonomy" id="101097"/>
    <lineage>
        <taxon>Eukaryota</taxon>
        <taxon>Fungi</taxon>
        <taxon>Fungi incertae sedis</taxon>
        <taxon>Mucoromycota</taxon>
        <taxon>Mortierellomycotina</taxon>
        <taxon>Mortierellomycetes</taxon>
        <taxon>Mortierellales</taxon>
        <taxon>Mortierellaceae</taxon>
        <taxon>Entomortierella</taxon>
    </lineage>
</organism>
<dbReference type="PROSITE" id="PS00012">
    <property type="entry name" value="PHOSPHOPANTETHEINE"/>
    <property type="match status" value="1"/>
</dbReference>
<evidence type="ECO:0000259" key="5">
    <source>
        <dbReference type="PROSITE" id="PS50075"/>
    </source>
</evidence>
<dbReference type="Gene3D" id="3.40.50.12780">
    <property type="entry name" value="N-terminal domain of ligase-like"/>
    <property type="match status" value="1"/>
</dbReference>
<dbReference type="Pfam" id="PF13193">
    <property type="entry name" value="AMP-binding_C"/>
    <property type="match status" value="1"/>
</dbReference>
<sequence length="1334" mass="147115">MENYQETIQTSEVSQKLATVDAIYEVDAGNAHVPIDSYKESDESVPIPGETVLVGYKNYNATADSFSIDQAINVITKLTTKEPFLEISGMGIAQKTSDVPSHTPYGESMTRVPSVASTTSTIHAGESENEFSITENLKTAKLDYPQSDKLSAEEYDLVVHTWNSTERPYPNDRCVHELFEAQVVKAPNAVALVHGNRAMSYRELNHRANRLARQLVAAGVKHGDNVAMMLERSSELIVSQLAIAKVGAAYVPIDVKAPLDRQMYIASDSGTKLLITDESREMPVKLEVIVLRICADDENIVDEQADDLHLPCSSMDTAYIMYTSGSTGRPKGVMVNHRGIARFVINNGFAPMDADDRVAFVSNTAFDHNTFDIWAPLLNGARIVIIDHEIYLDPHRLVGALEQYSITAILFTTALFHQYAFIIGPALSKLKYVACAGEQGLMEAFVKMHQYGGRVRLVNAYGPTEVTVHSTTYEFTSESLKLDRLPIGRPISNTRTYILNKHGQPVSIGVVGELYIGGPGVANGYLNLPELTAERFLPDPFSSEPGARMYKSGDLVKYLPDGNIVFMGRNDDQVKIRGFRIELGEVEVRLAEHAQVREVAVLAIGEGSEKHLVAYVVSDPDDNLVAALREHLSAALPEYMIPSAFVRMDAFPLTNNGKIDRRALPKPDNKSFMTNDYVAPQGDVEIALAGIWSDLLKIDKVGRHDNFFMLGGHSLLAIQMIARLRCLELTLSVRALFENPVLSALAVSLGMSHDVLEVPLNTITPETTTITAEMLPLIDLTQEDIDHIIAQVPGGMANIQDIYGLSPLQDGVLFHHLMVTKGDTYLLLHCTAFDTRELLDRYLASFQKVVDRHDIMRTAVMYEGLTSPAQVVLRKATFSITELSLDIANGPIFDQVKKLYDPRQHRISLSEAPLIRFSAVQDVDGRWILAQQSHHLIADHSTLEFIQEEVEAFMNGHEESLPAPVPFRNVIAQGRLGVTAEEHEKFFSKMLGDVDTPSLPYGLSDIYNDGADATEAHLMLPQKLNDTLRGHAQRLGVSLASLCHLAWAMVVAGTSGQSPVVFGTVLFGRMQGGSGSERALGLFINTLPFRIDVEGINVVDSVRTVQKDLAALLEYEHASLALAQRCSDVPSGTPLFSSLLNYRYNSAPSKDRESISGMEALSEDERTNYPFVLSVEDFGSSLGLTAQVVHLYDPTKFCQYMEQALANLANSLQHAPGTFVQELGILPADEHELVVHTWNNTDTFYPSDQCVHQLFEDQVEMAPEAVAVVHDDRLMTYRTLNNHANHLAHKLVGLGVKPGDNVAMLLERSFELIFAQLAILKIGATYVPIDVKAP</sequence>
<dbReference type="InterPro" id="IPR045851">
    <property type="entry name" value="AMP-bd_C_sf"/>
</dbReference>
<dbReference type="InterPro" id="IPR036736">
    <property type="entry name" value="ACP-like_sf"/>
</dbReference>
<proteinExistence type="inferred from homology"/>
<dbReference type="InterPro" id="IPR001242">
    <property type="entry name" value="Condensation_dom"/>
</dbReference>
<feature type="domain" description="Carrier" evidence="5">
    <location>
        <begin position="679"/>
        <end position="753"/>
    </location>
</feature>
<keyword evidence="3" id="KW-0436">Ligase</keyword>
<dbReference type="InterPro" id="IPR000873">
    <property type="entry name" value="AMP-dep_synth/lig_dom"/>
</dbReference>
<evidence type="ECO:0000256" key="2">
    <source>
        <dbReference type="ARBA" id="ARBA00022553"/>
    </source>
</evidence>
<dbReference type="Pfam" id="PF00550">
    <property type="entry name" value="PP-binding"/>
    <property type="match status" value="1"/>
</dbReference>
<dbReference type="FunFam" id="3.40.50.12780:FF:000012">
    <property type="entry name" value="Non-ribosomal peptide synthetase"/>
    <property type="match status" value="1"/>
</dbReference>
<dbReference type="GO" id="GO:0043041">
    <property type="term" value="P:amino acid activation for nonribosomal peptide biosynthetic process"/>
    <property type="evidence" value="ECO:0007669"/>
    <property type="project" value="TreeGrafter"/>
</dbReference>
<dbReference type="Gene3D" id="3.40.50.980">
    <property type="match status" value="2"/>
</dbReference>
<dbReference type="SUPFAM" id="SSF56801">
    <property type="entry name" value="Acetyl-CoA synthetase-like"/>
    <property type="match status" value="2"/>
</dbReference>
<keyword evidence="1" id="KW-0596">Phosphopantetheine</keyword>
<dbReference type="FunFam" id="2.30.38.10:FF:000001">
    <property type="entry name" value="Non-ribosomal peptide synthetase PvdI"/>
    <property type="match status" value="1"/>
</dbReference>
<protein>
    <recommendedName>
        <fullName evidence="5">Carrier domain-containing protein</fullName>
    </recommendedName>
</protein>
<comment type="similarity">
    <text evidence="4">Belongs to the NRP synthetase family.</text>
</comment>
<dbReference type="InterPro" id="IPR009081">
    <property type="entry name" value="PP-bd_ACP"/>
</dbReference>
<dbReference type="Gene3D" id="2.30.38.10">
    <property type="entry name" value="Luciferase, Domain 3"/>
    <property type="match status" value="1"/>
</dbReference>
<dbReference type="PANTHER" id="PTHR45527:SF1">
    <property type="entry name" value="FATTY ACID SYNTHASE"/>
    <property type="match status" value="1"/>
</dbReference>
<feature type="non-terminal residue" evidence="6">
    <location>
        <position position="1334"/>
    </location>
</feature>
<dbReference type="CDD" id="cd12117">
    <property type="entry name" value="A_NRPS_Srf_like"/>
    <property type="match status" value="1"/>
</dbReference>
<dbReference type="EMBL" id="JAAAID010000665">
    <property type="protein sequence ID" value="KAG0015043.1"/>
    <property type="molecule type" value="Genomic_DNA"/>
</dbReference>
<reference evidence="6" key="1">
    <citation type="journal article" date="2020" name="Fungal Divers.">
        <title>Resolving the Mortierellaceae phylogeny through synthesis of multi-gene phylogenetics and phylogenomics.</title>
        <authorList>
            <person name="Vandepol N."/>
            <person name="Liber J."/>
            <person name="Desiro A."/>
            <person name="Na H."/>
            <person name="Kennedy M."/>
            <person name="Barry K."/>
            <person name="Grigoriev I.V."/>
            <person name="Miller A.N."/>
            <person name="O'Donnell K."/>
            <person name="Stajich J.E."/>
            <person name="Bonito G."/>
        </authorList>
    </citation>
    <scope>NUCLEOTIDE SEQUENCE</scope>
    <source>
        <strain evidence="6">NRRL 2769</strain>
    </source>
</reference>
<dbReference type="SUPFAM" id="SSF52777">
    <property type="entry name" value="CoA-dependent acyltransferases"/>
    <property type="match status" value="2"/>
</dbReference>
<dbReference type="Gene3D" id="3.30.300.30">
    <property type="match status" value="1"/>
</dbReference>
<dbReference type="Proteomes" id="UP000703661">
    <property type="component" value="Unassembled WGS sequence"/>
</dbReference>
<dbReference type="GO" id="GO:0044550">
    <property type="term" value="P:secondary metabolite biosynthetic process"/>
    <property type="evidence" value="ECO:0007669"/>
    <property type="project" value="TreeGrafter"/>
</dbReference>
<dbReference type="InterPro" id="IPR042099">
    <property type="entry name" value="ANL_N_sf"/>
</dbReference>
<keyword evidence="7" id="KW-1185">Reference proteome</keyword>
<dbReference type="GO" id="GO:0031177">
    <property type="term" value="F:phosphopantetheine binding"/>
    <property type="evidence" value="ECO:0007669"/>
    <property type="project" value="TreeGrafter"/>
</dbReference>
<dbReference type="Pfam" id="PF00501">
    <property type="entry name" value="AMP-binding"/>
    <property type="match status" value="2"/>
</dbReference>
<dbReference type="InterPro" id="IPR010071">
    <property type="entry name" value="AA_adenyl_dom"/>
</dbReference>
<dbReference type="PROSITE" id="PS00455">
    <property type="entry name" value="AMP_BINDING"/>
    <property type="match status" value="1"/>
</dbReference>
<dbReference type="GO" id="GO:0005737">
    <property type="term" value="C:cytoplasm"/>
    <property type="evidence" value="ECO:0007669"/>
    <property type="project" value="TreeGrafter"/>
</dbReference>
<dbReference type="PANTHER" id="PTHR45527">
    <property type="entry name" value="NONRIBOSOMAL PEPTIDE SYNTHETASE"/>
    <property type="match status" value="1"/>
</dbReference>
<dbReference type="Gene3D" id="1.10.1200.10">
    <property type="entry name" value="ACP-like"/>
    <property type="match status" value="1"/>
</dbReference>
<dbReference type="FunFam" id="3.30.300.30:FF:000010">
    <property type="entry name" value="Enterobactin synthetase component F"/>
    <property type="match status" value="1"/>
</dbReference>
<dbReference type="FunFam" id="3.40.50.980:FF:000001">
    <property type="entry name" value="Non-ribosomal peptide synthetase"/>
    <property type="match status" value="1"/>
</dbReference>
<dbReference type="Gene3D" id="3.30.559.30">
    <property type="entry name" value="Nonribosomal peptide synthetase, condensation domain"/>
    <property type="match status" value="1"/>
</dbReference>
<evidence type="ECO:0000313" key="7">
    <source>
        <dbReference type="Proteomes" id="UP000703661"/>
    </source>
</evidence>
<name>A0A9P6T004_9FUNG</name>
<evidence type="ECO:0000313" key="6">
    <source>
        <dbReference type="EMBL" id="KAG0015043.1"/>
    </source>
</evidence>
<dbReference type="Gene3D" id="3.30.559.10">
    <property type="entry name" value="Chloramphenicol acetyltransferase-like domain"/>
    <property type="match status" value="1"/>
</dbReference>
<keyword evidence="2" id="KW-0597">Phosphoprotein</keyword>
<dbReference type="InterPro" id="IPR023213">
    <property type="entry name" value="CAT-like_dom_sf"/>
</dbReference>
<dbReference type="GO" id="GO:0016874">
    <property type="term" value="F:ligase activity"/>
    <property type="evidence" value="ECO:0007669"/>
    <property type="project" value="UniProtKB-KW"/>
</dbReference>
<dbReference type="SUPFAM" id="SSF47336">
    <property type="entry name" value="ACP-like"/>
    <property type="match status" value="1"/>
</dbReference>
<dbReference type="InterPro" id="IPR006162">
    <property type="entry name" value="Ppantetheine_attach_site"/>
</dbReference>
<evidence type="ECO:0000256" key="4">
    <source>
        <dbReference type="ARBA" id="ARBA00029454"/>
    </source>
</evidence>
<dbReference type="Pfam" id="PF00668">
    <property type="entry name" value="Condensation"/>
    <property type="match status" value="1"/>
</dbReference>
<dbReference type="PROSITE" id="PS50075">
    <property type="entry name" value="CARRIER"/>
    <property type="match status" value="1"/>
</dbReference>
<dbReference type="InterPro" id="IPR020845">
    <property type="entry name" value="AMP-binding_CS"/>
</dbReference>